<comment type="caution">
    <text evidence="1">The sequence shown here is derived from an EMBL/GenBank/DDBJ whole genome shotgun (WGS) entry which is preliminary data.</text>
</comment>
<reference evidence="1 2" key="1">
    <citation type="journal article" date="2024" name="Plant Biotechnol. J.">
        <title>Genome and CRISPR/Cas9 system of a widespread forest tree (Populus alba) in the world.</title>
        <authorList>
            <person name="Liu Y.J."/>
            <person name="Jiang P.F."/>
            <person name="Han X.M."/>
            <person name="Li X.Y."/>
            <person name="Wang H.M."/>
            <person name="Wang Y.J."/>
            <person name="Wang X.X."/>
            <person name="Zeng Q.Y."/>
        </authorList>
    </citation>
    <scope>NUCLEOTIDE SEQUENCE [LARGE SCALE GENOMIC DNA]</scope>
    <source>
        <strain evidence="2">cv. PAL-ZL1</strain>
    </source>
</reference>
<dbReference type="Proteomes" id="UP000309997">
    <property type="component" value="Unassembled WGS sequence"/>
</dbReference>
<proteinExistence type="predicted"/>
<gene>
    <name evidence="1" type="ORF">D5086_004494</name>
</gene>
<protein>
    <submittedName>
        <fullName evidence="1">Uncharacterized protein</fullName>
    </submittedName>
</protein>
<organism evidence="1 2">
    <name type="scientific">Populus alba</name>
    <name type="common">White poplar</name>
    <dbReference type="NCBI Taxonomy" id="43335"/>
    <lineage>
        <taxon>Eukaryota</taxon>
        <taxon>Viridiplantae</taxon>
        <taxon>Streptophyta</taxon>
        <taxon>Embryophyta</taxon>
        <taxon>Tracheophyta</taxon>
        <taxon>Spermatophyta</taxon>
        <taxon>Magnoliopsida</taxon>
        <taxon>eudicotyledons</taxon>
        <taxon>Gunneridae</taxon>
        <taxon>Pentapetalae</taxon>
        <taxon>rosids</taxon>
        <taxon>fabids</taxon>
        <taxon>Malpighiales</taxon>
        <taxon>Salicaceae</taxon>
        <taxon>Saliceae</taxon>
        <taxon>Populus</taxon>
    </lineage>
</organism>
<sequence>MRVTENFSARVTSKLFEKQIREVVSSNFLWFVAISTFPARRQAMADQVNRIADGLAREVEEAMQKDIMETVGNLENFVKTIGKPYQDAAQKDWTNF</sequence>
<evidence type="ECO:0000313" key="1">
    <source>
        <dbReference type="EMBL" id="KAL3603635.1"/>
    </source>
</evidence>
<accession>A0ACC4CRS0</accession>
<evidence type="ECO:0000313" key="2">
    <source>
        <dbReference type="Proteomes" id="UP000309997"/>
    </source>
</evidence>
<dbReference type="EMBL" id="RCHU02000002">
    <property type="protein sequence ID" value="KAL3603635.1"/>
    <property type="molecule type" value="Genomic_DNA"/>
</dbReference>
<keyword evidence="2" id="KW-1185">Reference proteome</keyword>
<name>A0ACC4CRS0_POPAL</name>